<dbReference type="OrthoDB" id="2137531at2759"/>
<dbReference type="AlphaFoldDB" id="A0A0L0HLM8"/>
<evidence type="ECO:0000313" key="3">
    <source>
        <dbReference type="EMBL" id="KND01963.1"/>
    </source>
</evidence>
<protein>
    <submittedName>
        <fullName evidence="3">Uncharacterized protein</fullName>
    </submittedName>
</protein>
<evidence type="ECO:0000256" key="1">
    <source>
        <dbReference type="SAM" id="MobiDB-lite"/>
    </source>
</evidence>
<accession>A0A0L0HLM8</accession>
<name>A0A0L0HLM8_SPIPD</name>
<feature type="signal peptide" evidence="2">
    <location>
        <begin position="1"/>
        <end position="28"/>
    </location>
</feature>
<dbReference type="VEuPathDB" id="FungiDB:SPPG_02471"/>
<dbReference type="GeneID" id="27686052"/>
<gene>
    <name evidence="3" type="ORF">SPPG_02471</name>
</gene>
<evidence type="ECO:0000313" key="4">
    <source>
        <dbReference type="Proteomes" id="UP000053201"/>
    </source>
</evidence>
<dbReference type="RefSeq" id="XP_016610002.1">
    <property type="nucleotide sequence ID" value="XM_016750758.1"/>
</dbReference>
<keyword evidence="2" id="KW-0732">Signal</keyword>
<dbReference type="InParanoid" id="A0A0L0HLM8"/>
<organism evidence="3 4">
    <name type="scientific">Spizellomyces punctatus (strain DAOM BR117)</name>
    <dbReference type="NCBI Taxonomy" id="645134"/>
    <lineage>
        <taxon>Eukaryota</taxon>
        <taxon>Fungi</taxon>
        <taxon>Fungi incertae sedis</taxon>
        <taxon>Chytridiomycota</taxon>
        <taxon>Chytridiomycota incertae sedis</taxon>
        <taxon>Chytridiomycetes</taxon>
        <taxon>Spizellomycetales</taxon>
        <taxon>Spizellomycetaceae</taxon>
        <taxon>Spizellomyces</taxon>
    </lineage>
</organism>
<keyword evidence="4" id="KW-1185">Reference proteome</keyword>
<sequence>MDDAAMTLKQLSLLVLATILILAASTAAFDPTVPTIPLSPNTTFTLLPLTCTLLTYTLPANHSLSISLSVSPPILALGYTINPTDVCRSPDTSGVPEYVQVLNTLTTTPTGGVYNLRNITAERCWRKDVTLRISAATGWSAAYGREGSEVPKSVSIGAIEAAATGNRTCLQVDGTNPTGTTDSASATSTPSWGLLPPPPGTRVRENGAESSIRSTHYIAIILMLSCLGYLR</sequence>
<reference evidence="3 4" key="1">
    <citation type="submission" date="2009-08" db="EMBL/GenBank/DDBJ databases">
        <title>The Genome Sequence of Spizellomyces punctatus strain DAOM BR117.</title>
        <authorList>
            <consortium name="The Broad Institute Genome Sequencing Platform"/>
            <person name="Russ C."/>
            <person name="Cuomo C."/>
            <person name="Shea T."/>
            <person name="Young S.K."/>
            <person name="Zeng Q."/>
            <person name="Koehrsen M."/>
            <person name="Haas B."/>
            <person name="Borodovsky M."/>
            <person name="Guigo R."/>
            <person name="Alvarado L."/>
            <person name="Berlin A."/>
            <person name="Bochicchio J."/>
            <person name="Borenstein D."/>
            <person name="Chapman S."/>
            <person name="Chen Z."/>
            <person name="Engels R."/>
            <person name="Freedman E."/>
            <person name="Gellesch M."/>
            <person name="Goldberg J."/>
            <person name="Griggs A."/>
            <person name="Gujja S."/>
            <person name="Heiman D."/>
            <person name="Hepburn T."/>
            <person name="Howarth C."/>
            <person name="Jen D."/>
            <person name="Larson L."/>
            <person name="Lewis B."/>
            <person name="Mehta T."/>
            <person name="Park D."/>
            <person name="Pearson M."/>
            <person name="Roberts A."/>
            <person name="Saif S."/>
            <person name="Shenoy N."/>
            <person name="Sisk P."/>
            <person name="Stolte C."/>
            <person name="Sykes S."/>
            <person name="Thomson T."/>
            <person name="Walk T."/>
            <person name="White J."/>
            <person name="Yandava C."/>
            <person name="Burger G."/>
            <person name="Gray M.W."/>
            <person name="Holland P.W.H."/>
            <person name="King N."/>
            <person name="Lang F.B.F."/>
            <person name="Roger A.J."/>
            <person name="Ruiz-Trillo I."/>
            <person name="Lander E."/>
            <person name="Nusbaum C."/>
        </authorList>
    </citation>
    <scope>NUCLEOTIDE SEQUENCE [LARGE SCALE GENOMIC DNA]</scope>
    <source>
        <strain evidence="3 4">DAOM BR117</strain>
    </source>
</reference>
<evidence type="ECO:0000256" key="2">
    <source>
        <dbReference type="SAM" id="SignalP"/>
    </source>
</evidence>
<feature type="chain" id="PRO_5005540051" evidence="2">
    <location>
        <begin position="29"/>
        <end position="231"/>
    </location>
</feature>
<proteinExistence type="predicted"/>
<dbReference type="Proteomes" id="UP000053201">
    <property type="component" value="Unassembled WGS sequence"/>
</dbReference>
<feature type="region of interest" description="Disordered" evidence="1">
    <location>
        <begin position="173"/>
        <end position="206"/>
    </location>
</feature>
<feature type="compositionally biased region" description="Low complexity" evidence="1">
    <location>
        <begin position="177"/>
        <end position="191"/>
    </location>
</feature>
<dbReference type="EMBL" id="KQ257453">
    <property type="protein sequence ID" value="KND01963.1"/>
    <property type="molecule type" value="Genomic_DNA"/>
</dbReference>